<keyword evidence="3" id="KW-1185">Reference proteome</keyword>
<evidence type="ECO:0000313" key="3">
    <source>
        <dbReference type="Proteomes" id="UP000094801"/>
    </source>
</evidence>
<protein>
    <recommendedName>
        <fullName evidence="1">Transcription regulator Rua1 C-terminal domain-containing protein</fullName>
    </recommendedName>
</protein>
<gene>
    <name evidence="2" type="ORF">CANARDRAFT_235452</name>
</gene>
<feature type="domain" description="Transcription regulator Rua1 C-terminal" evidence="1">
    <location>
        <begin position="393"/>
        <end position="490"/>
    </location>
</feature>
<accession>A0A1E4SZE8</accession>
<dbReference type="InterPro" id="IPR028012">
    <property type="entry name" value="Rua1_C"/>
</dbReference>
<dbReference type="EMBL" id="KV453855">
    <property type="protein sequence ID" value="ODV84832.1"/>
    <property type="molecule type" value="Genomic_DNA"/>
</dbReference>
<evidence type="ECO:0000313" key="2">
    <source>
        <dbReference type="EMBL" id="ODV84832.1"/>
    </source>
</evidence>
<dbReference type="OrthoDB" id="4096316at2759"/>
<dbReference type="AlphaFoldDB" id="A0A1E4SZE8"/>
<proteinExistence type="predicted"/>
<evidence type="ECO:0000259" key="1">
    <source>
        <dbReference type="Pfam" id="PF14616"/>
    </source>
</evidence>
<dbReference type="Proteomes" id="UP000094801">
    <property type="component" value="Unassembled WGS sequence"/>
</dbReference>
<organism evidence="2 3">
    <name type="scientific">[Candida] arabinofermentans NRRL YB-2248</name>
    <dbReference type="NCBI Taxonomy" id="983967"/>
    <lineage>
        <taxon>Eukaryota</taxon>
        <taxon>Fungi</taxon>
        <taxon>Dikarya</taxon>
        <taxon>Ascomycota</taxon>
        <taxon>Saccharomycotina</taxon>
        <taxon>Pichiomycetes</taxon>
        <taxon>Pichiales</taxon>
        <taxon>Pichiaceae</taxon>
        <taxon>Ogataea</taxon>
        <taxon>Ogataea/Candida clade</taxon>
    </lineage>
</organism>
<reference evidence="3" key="1">
    <citation type="submission" date="2016-04" db="EMBL/GenBank/DDBJ databases">
        <title>Comparative genomics of biotechnologically important yeasts.</title>
        <authorList>
            <consortium name="DOE Joint Genome Institute"/>
            <person name="Riley R."/>
            <person name="Haridas S."/>
            <person name="Wolfe K.H."/>
            <person name="Lopes M.R."/>
            <person name="Hittinger C.T."/>
            <person name="Goker M."/>
            <person name="Salamov A."/>
            <person name="Wisecaver J."/>
            <person name="Long T.M."/>
            <person name="Aerts A.L."/>
            <person name="Barry K."/>
            <person name="Choi C."/>
            <person name="Clum A."/>
            <person name="Coughlan A.Y."/>
            <person name="Deshpande S."/>
            <person name="Douglass A.P."/>
            <person name="Hanson S.J."/>
            <person name="Klenk H.-P."/>
            <person name="Labutti K."/>
            <person name="Lapidus A."/>
            <person name="Lindquist E."/>
            <person name="Lipzen A."/>
            <person name="Meier-Kolthoff J.P."/>
            <person name="Ohm R.A."/>
            <person name="Otillar R.P."/>
            <person name="Pangilinan J."/>
            <person name="Peng Y."/>
            <person name="Rokas A."/>
            <person name="Rosa C.A."/>
            <person name="Scheuner C."/>
            <person name="Sibirny A.A."/>
            <person name="Slot J.C."/>
            <person name="Stielow J.B."/>
            <person name="Sun H."/>
            <person name="Kurtzman C.P."/>
            <person name="Blackwell M."/>
            <person name="Grigoriev I.V."/>
            <person name="Jeffries T.W."/>
        </authorList>
    </citation>
    <scope>NUCLEOTIDE SEQUENCE [LARGE SCALE GENOMIC DNA]</scope>
    <source>
        <strain evidence="3">NRRL YB-2248</strain>
    </source>
</reference>
<dbReference type="Pfam" id="PF14616">
    <property type="entry name" value="Rua1_C"/>
    <property type="match status" value="1"/>
</dbReference>
<sequence length="519" mass="60036">MRLQEFASVQDNLRSRKRQHLETQTKTKNNLIISEVVDETEQSLKTQAKTNSDEIRTKVVKKTIFRAKATLRPVSQYREYASKGPRTKDVNENLNLNRDFQLQEVIESKRGDGESVEETKCNDNDVSSLGTSGFFNEDTIKTQALGGGFQNDMGTDNSNTIYVPEEEEDSLKLDGGQNISNSNTVHVPEEEDDFLELNSSNFISNSNTVYIPGEDDDLLELAGYSSPAYLSPALGIPPLEVLMIEFSPSEQNERNLKKYTSITNYFNLTKSNELTNWYQAQIDSLLTPNNFTVDDFTIDDDDEYEYFEEKNTLIPVRSTTGNDDLNANYYEPLVSRRLKIRPISTIEKSTGNRRIKLLDWYEFIEAFEAYGKLEKKPKLFHDHNGVYKLGPIEALCPYCPTHRFYTRKNSSYLHHVTTVHGTYSNGEAIPLPILGEAYEVQWSKKTNTKTYKVVNVAECQDCHNVVKVWFSQDKTEWRWNSYHRHVTYCHMHHSKTTHVDRRLQKQNEFRHFNWTNLSL</sequence>
<name>A0A1E4SZE8_9ASCO</name>